<keyword evidence="2" id="KW-1185">Reference proteome</keyword>
<proteinExistence type="predicted"/>
<accession>A0A7Z2T0U3</accession>
<gene>
    <name evidence="1" type="ORF">GT360_00860</name>
</gene>
<reference evidence="1 2" key="1">
    <citation type="submission" date="2020-01" db="EMBL/GenBank/DDBJ databases">
        <title>Whole genome and functional gene identification of agarase of Vibrio HN897.</title>
        <authorList>
            <person name="Liu Y."/>
            <person name="Zhao Z."/>
        </authorList>
    </citation>
    <scope>NUCLEOTIDE SEQUENCE [LARGE SCALE GENOMIC DNA]</scope>
    <source>
        <strain evidence="1 2">HN897</strain>
    </source>
</reference>
<evidence type="ECO:0000313" key="1">
    <source>
        <dbReference type="EMBL" id="QIA62183.1"/>
    </source>
</evidence>
<dbReference type="InterPro" id="IPR019620">
    <property type="entry name" value="Metal-bd_prot_put"/>
</dbReference>
<evidence type="ECO:0000313" key="2">
    <source>
        <dbReference type="Proteomes" id="UP000464262"/>
    </source>
</evidence>
<dbReference type="Proteomes" id="UP000464262">
    <property type="component" value="Chromosome 1"/>
</dbReference>
<dbReference type="Pfam" id="PF10678">
    <property type="entry name" value="DUF2492"/>
    <property type="match status" value="1"/>
</dbReference>
<name>A0A7Z2T0U3_9VIBR</name>
<dbReference type="AlphaFoldDB" id="A0A7Z2T0U3"/>
<dbReference type="RefSeq" id="WP_164647092.1">
    <property type="nucleotide sequence ID" value="NZ_CP047475.1"/>
</dbReference>
<dbReference type="NCBIfam" id="TIGR03853">
    <property type="entry name" value="matur_matur"/>
    <property type="match status" value="1"/>
</dbReference>
<dbReference type="KEGG" id="vas:GT360_00860"/>
<organism evidence="1 2">
    <name type="scientific">Vibrio astriarenae</name>
    <dbReference type="NCBI Taxonomy" id="1481923"/>
    <lineage>
        <taxon>Bacteria</taxon>
        <taxon>Pseudomonadati</taxon>
        <taxon>Pseudomonadota</taxon>
        <taxon>Gammaproteobacteria</taxon>
        <taxon>Vibrionales</taxon>
        <taxon>Vibrionaceae</taxon>
        <taxon>Vibrio</taxon>
    </lineage>
</organism>
<protein>
    <submittedName>
        <fullName evidence="1">DUF2492 family protein</fullName>
    </submittedName>
</protein>
<sequence length="79" mass="9246">MSQEIHAHKILNLLREQPMSREALQLKVDQEFGQHASFRTCKLNGFSLNDLLEFFFAREKVIEADGRLHINEENVCSHH</sequence>
<dbReference type="EMBL" id="CP047475">
    <property type="protein sequence ID" value="QIA62183.1"/>
    <property type="molecule type" value="Genomic_DNA"/>
</dbReference>